<dbReference type="eggNOG" id="ENOG50329DZ">
    <property type="taxonomic scope" value="Bacteria"/>
</dbReference>
<dbReference type="Proteomes" id="UP000002012">
    <property type="component" value="Chromosome"/>
</dbReference>
<evidence type="ECO:0000313" key="1">
    <source>
        <dbReference type="EMBL" id="ADD68605.1"/>
    </source>
</evidence>
<proteinExistence type="predicted"/>
<organism evidence="1 2">
    <name type="scientific">Denitrovibrio acetiphilus (strain DSM 12809 / NBRC 114555 / N2460)</name>
    <dbReference type="NCBI Taxonomy" id="522772"/>
    <lineage>
        <taxon>Bacteria</taxon>
        <taxon>Pseudomonadati</taxon>
        <taxon>Deferribacterota</taxon>
        <taxon>Deferribacteres</taxon>
        <taxon>Deferribacterales</taxon>
        <taxon>Geovibrionaceae</taxon>
        <taxon>Denitrovibrio</taxon>
    </lineage>
</organism>
<dbReference type="PaxDb" id="522772-Dacet_1841"/>
<dbReference type="EMBL" id="CP001968">
    <property type="protein sequence ID" value="ADD68605.1"/>
    <property type="molecule type" value="Genomic_DNA"/>
</dbReference>
<dbReference type="STRING" id="522772.Dacet_1841"/>
<dbReference type="HOGENOM" id="CLU_989552_0_0_0"/>
<dbReference type="AlphaFoldDB" id="D4H0U2"/>
<dbReference type="KEGG" id="dap:Dacet_1841"/>
<accession>D4H0U2</accession>
<reference evidence="1 2" key="1">
    <citation type="journal article" date="2010" name="Stand. Genomic Sci.">
        <title>Complete genome sequence of Denitrovibrio acetiphilus type strain (N2460).</title>
        <authorList>
            <person name="Kiss H."/>
            <person name="Lang E."/>
            <person name="Lapidus A."/>
            <person name="Copeland A."/>
            <person name="Nolan M."/>
            <person name="Glavina Del Rio T."/>
            <person name="Chen F."/>
            <person name="Lucas S."/>
            <person name="Tice H."/>
            <person name="Cheng J.F."/>
            <person name="Han C."/>
            <person name="Goodwin L."/>
            <person name="Pitluck S."/>
            <person name="Liolios K."/>
            <person name="Pati A."/>
            <person name="Ivanova N."/>
            <person name="Mavromatis K."/>
            <person name="Chen A."/>
            <person name="Palaniappan K."/>
            <person name="Land M."/>
            <person name="Hauser L."/>
            <person name="Chang Y.J."/>
            <person name="Jeffries C.D."/>
            <person name="Detter J.C."/>
            <person name="Brettin T."/>
            <person name="Spring S."/>
            <person name="Rohde M."/>
            <person name="Goker M."/>
            <person name="Woyke T."/>
            <person name="Bristow J."/>
            <person name="Eisen J.A."/>
            <person name="Markowitz V."/>
            <person name="Hugenholtz P."/>
            <person name="Kyrpides N.C."/>
            <person name="Klenk H.P."/>
        </authorList>
    </citation>
    <scope>NUCLEOTIDE SEQUENCE [LARGE SCALE GENOMIC DNA]</scope>
    <source>
        <strain evidence="2">DSM 12809 / NBRC 114555 / N2460</strain>
    </source>
</reference>
<gene>
    <name evidence="1" type="ordered locus">Dacet_1841</name>
</gene>
<dbReference type="OrthoDB" id="9784432at2"/>
<dbReference type="RefSeq" id="WP_013011115.1">
    <property type="nucleotide sequence ID" value="NC_013943.1"/>
</dbReference>
<dbReference type="InParanoid" id="D4H0U2"/>
<keyword evidence="2" id="KW-1185">Reference proteome</keyword>
<sequence length="271" mass="31278">MAEYIFLNPSINMLKIAETVRSFGRNVVLVRNDQFPEIDAVNVHMFYDDRYRSIFPGDDVNGDVKAFSRMKKNFLSKLTISKIKSELASYSEDMRAGDIVDLCLIKRGVLSRKEVVTNAVSNATSFSKIAADNEHATIVTGYMEFLGGNERLVMYDTDFDLKDALGRDYYIFFINGERVEMCSSGNRLITIGSKTHDHIDILSVKLPFMKRFNFKKIKELVISRNRMPWVVNNIDKHLILVNDFSFFNISVKMTDQWVEKVGRYICTDKQR</sequence>
<protein>
    <submittedName>
        <fullName evidence="1">Uncharacterized protein</fullName>
    </submittedName>
</protein>
<evidence type="ECO:0000313" key="2">
    <source>
        <dbReference type="Proteomes" id="UP000002012"/>
    </source>
</evidence>
<name>D4H0U2_DENA2</name>